<keyword evidence="2" id="KW-1133">Transmembrane helix</keyword>
<accession>A0A1N7BV37</accession>
<keyword evidence="2" id="KW-0812">Transmembrane</keyword>
<feature type="region of interest" description="Disordered" evidence="1">
    <location>
        <begin position="278"/>
        <end position="310"/>
    </location>
</feature>
<proteinExistence type="predicted"/>
<dbReference type="OrthoDB" id="3344388at2"/>
<dbReference type="Proteomes" id="UP000186096">
    <property type="component" value="Unassembled WGS sequence"/>
</dbReference>
<organism evidence="3 4">
    <name type="scientific">Microbispora rosea</name>
    <dbReference type="NCBI Taxonomy" id="58117"/>
    <lineage>
        <taxon>Bacteria</taxon>
        <taxon>Bacillati</taxon>
        <taxon>Actinomycetota</taxon>
        <taxon>Actinomycetes</taxon>
        <taxon>Streptosporangiales</taxon>
        <taxon>Streptosporangiaceae</taxon>
        <taxon>Microbispora</taxon>
    </lineage>
</organism>
<gene>
    <name evidence="3" type="ORF">SAMN05421833_110199</name>
</gene>
<evidence type="ECO:0000313" key="4">
    <source>
        <dbReference type="Proteomes" id="UP000186096"/>
    </source>
</evidence>
<evidence type="ECO:0000313" key="3">
    <source>
        <dbReference type="EMBL" id="SIR55195.1"/>
    </source>
</evidence>
<dbReference type="RefSeq" id="WP_143734333.1">
    <property type="nucleotide sequence ID" value="NZ_FTNI01000010.1"/>
</dbReference>
<evidence type="ECO:0000256" key="2">
    <source>
        <dbReference type="SAM" id="Phobius"/>
    </source>
</evidence>
<keyword evidence="4" id="KW-1185">Reference proteome</keyword>
<dbReference type="AlphaFoldDB" id="A0A1N7BV37"/>
<name>A0A1N7BV37_9ACTN</name>
<reference evidence="4" key="1">
    <citation type="submission" date="2017-01" db="EMBL/GenBank/DDBJ databases">
        <authorList>
            <person name="Varghese N."/>
            <person name="Submissions S."/>
        </authorList>
    </citation>
    <scope>NUCLEOTIDE SEQUENCE [LARGE SCALE GENOMIC DNA]</scope>
    <source>
        <strain evidence="4">ATCC 12950</strain>
    </source>
</reference>
<dbReference type="EMBL" id="FTNI01000010">
    <property type="protein sequence ID" value="SIR55195.1"/>
    <property type="molecule type" value="Genomic_DNA"/>
</dbReference>
<protein>
    <submittedName>
        <fullName evidence="3">Uncharacterized protein</fullName>
    </submittedName>
</protein>
<dbReference type="STRING" id="58117.SAMN05421833_110199"/>
<feature type="transmembrane region" description="Helical" evidence="2">
    <location>
        <begin position="730"/>
        <end position="751"/>
    </location>
</feature>
<evidence type="ECO:0000256" key="1">
    <source>
        <dbReference type="SAM" id="MobiDB-lite"/>
    </source>
</evidence>
<sequence>MIGFEWALEGKRPGSYDEYGLLEWSDGRLGREVFDKLRHRYTAGTAGDLPQVTIGTARIGENGQISHYLVLAIRQWSGHRDFANRKIAYTRWFYVPYEQLVDRPVSYTALYTAFAALPLEPRPPLTVAVPPYDPEAMAPGPDTFSAAALLLNGRPVCVVGADTVPMIERLRFADTVAALLPYGTRTRFTAATWTSSTSEHSIKLSFARYAPEGAQTVVWGRAADSVLGQTPSKLCHQFYTRSDVPAAEMIARLARQTEPLSIEKDRPKVLQLVELSGSAAPEPEPEPDRSPPGPPPAQPTGSAEPTVAYRNGAGSPFIEALADALPYAADVGAAVEDLARSGTTPTARQHLQRVLLKRNCFRSVIGPRSDATRLYARLVDAAFPAEEMRSQSSQHRQSSQDVADALICSPDTPDAVRHRLASLLGTPAAEHRRTWWPPGRRVRLALILTGTAALAAVAVVAVFLTLGDAGETPQESLSPPPLAVAVQAPADQRYAAEAFAERLRRDGYAPAVETIDPATVTPPVGKPAVTIAYDLDVLESVSGGRHSGKDVREDLRQRGLSELADLPVTSSDVLLVREGVKPQRFLDQPGEGDDVLIRNTIGEEQLRALTDHGLQLATAPAQNIARRLAERSADAAIVPENVSAVEGYQRVAPRDLPLPQRRLVVLVNREADEPMRQDLLQVIRAPDFGLAPQGDPILAAQALVDRIAPLVEKTVVEPTSTAEPAGKASLLWILFFVVVVLAFVAVVLLMWRPSRLDDRISRHRR</sequence>
<keyword evidence="2" id="KW-0472">Membrane</keyword>